<accession>A0A6N8FBC1</accession>
<comment type="caution">
    <text evidence="2">The sequence shown here is derived from an EMBL/GenBank/DDBJ whole genome shotgun (WGS) entry which is preliminary data.</text>
</comment>
<dbReference type="OrthoDB" id="6332896at2"/>
<gene>
    <name evidence="2" type="ORF">GNP35_05840</name>
</gene>
<protein>
    <submittedName>
        <fullName evidence="2">Uncharacterized protein</fullName>
    </submittedName>
</protein>
<keyword evidence="1" id="KW-0812">Transmembrane</keyword>
<dbReference type="RefSeq" id="WP_155695251.1">
    <property type="nucleotide sequence ID" value="NZ_BAAAFQ010000008.1"/>
</dbReference>
<sequence>MDIKEYIERFEEISELSRDKQFSILEQARDEIQSNTSLPSFAVIAIIVRVSCISLFLGAGYYLWGLSTFTFVLSVFLGLVFSRIIVSEINDRLMLIGLKRVLNKKAV</sequence>
<keyword evidence="1" id="KW-0472">Membrane</keyword>
<proteinExistence type="predicted"/>
<keyword evidence="3" id="KW-1185">Reference proteome</keyword>
<evidence type="ECO:0000313" key="2">
    <source>
        <dbReference type="EMBL" id="MUH72042.1"/>
    </source>
</evidence>
<dbReference type="EMBL" id="WOCD01000003">
    <property type="protein sequence ID" value="MUH72042.1"/>
    <property type="molecule type" value="Genomic_DNA"/>
</dbReference>
<name>A0A6N8FBC1_9GAMM</name>
<dbReference type="AlphaFoldDB" id="A0A6N8FBC1"/>
<feature type="transmembrane region" description="Helical" evidence="1">
    <location>
        <begin position="63"/>
        <end position="86"/>
    </location>
</feature>
<evidence type="ECO:0000256" key="1">
    <source>
        <dbReference type="SAM" id="Phobius"/>
    </source>
</evidence>
<dbReference type="Proteomes" id="UP000439994">
    <property type="component" value="Unassembled WGS sequence"/>
</dbReference>
<keyword evidence="1" id="KW-1133">Transmembrane helix</keyword>
<evidence type="ECO:0000313" key="3">
    <source>
        <dbReference type="Proteomes" id="UP000439994"/>
    </source>
</evidence>
<reference evidence="2 3" key="1">
    <citation type="submission" date="2019-11" db="EMBL/GenBank/DDBJ databases">
        <title>P. haliotis isolates from Z. marina roots.</title>
        <authorList>
            <person name="Cohen M."/>
            <person name="Jospin G."/>
            <person name="Eisen J.A."/>
            <person name="Coil D.A."/>
        </authorList>
    </citation>
    <scope>NUCLEOTIDE SEQUENCE [LARGE SCALE GENOMIC DNA]</scope>
    <source>
        <strain evidence="2 3">UCD-MCMsp1aY</strain>
    </source>
</reference>
<organism evidence="2 3">
    <name type="scientific">Psychrosphaera haliotis</name>
    <dbReference type="NCBI Taxonomy" id="555083"/>
    <lineage>
        <taxon>Bacteria</taxon>
        <taxon>Pseudomonadati</taxon>
        <taxon>Pseudomonadota</taxon>
        <taxon>Gammaproteobacteria</taxon>
        <taxon>Alteromonadales</taxon>
        <taxon>Pseudoalteromonadaceae</taxon>
        <taxon>Psychrosphaera</taxon>
    </lineage>
</organism>
<feature type="transmembrane region" description="Helical" evidence="1">
    <location>
        <begin position="38"/>
        <end position="57"/>
    </location>
</feature>